<dbReference type="CDD" id="cd14752">
    <property type="entry name" value="GH31_N"/>
    <property type="match status" value="1"/>
</dbReference>
<comment type="catalytic activity">
    <reaction evidence="9">
        <text>L-seryl-[protein] + ATP = O-phospho-L-seryl-[protein] + ADP + H(+)</text>
        <dbReference type="Rhea" id="RHEA:17989"/>
        <dbReference type="Rhea" id="RHEA-COMP:9863"/>
        <dbReference type="Rhea" id="RHEA-COMP:11604"/>
        <dbReference type="ChEBI" id="CHEBI:15378"/>
        <dbReference type="ChEBI" id="CHEBI:29999"/>
        <dbReference type="ChEBI" id="CHEBI:30616"/>
        <dbReference type="ChEBI" id="CHEBI:83421"/>
        <dbReference type="ChEBI" id="CHEBI:456216"/>
        <dbReference type="EC" id="2.7.11.22"/>
    </reaction>
</comment>
<dbReference type="GO" id="GO:0005975">
    <property type="term" value="P:carbohydrate metabolic process"/>
    <property type="evidence" value="ECO:0007669"/>
    <property type="project" value="InterPro"/>
</dbReference>
<name>A0A8S9G7L1_BRACR</name>
<dbReference type="Gene3D" id="1.10.510.10">
    <property type="entry name" value="Transferase(Phosphotransferase) domain 1"/>
    <property type="match status" value="1"/>
</dbReference>
<evidence type="ECO:0000256" key="12">
    <source>
        <dbReference type="PROSITE-ProRule" id="PRU10141"/>
    </source>
</evidence>
<dbReference type="InterPro" id="IPR008271">
    <property type="entry name" value="Ser/Thr_kinase_AS"/>
</dbReference>
<dbReference type="Pfam" id="PF13802">
    <property type="entry name" value="Gal_mutarotas_2"/>
    <property type="match status" value="1"/>
</dbReference>
<keyword evidence="3" id="KW-0597">Phosphoprotein</keyword>
<dbReference type="FunFam" id="1.10.510.10:FF:000273">
    <property type="entry name" value="Cyclin-dependent kinase C-2"/>
    <property type="match status" value="1"/>
</dbReference>
<evidence type="ECO:0000256" key="1">
    <source>
        <dbReference type="ARBA" id="ARBA00006485"/>
    </source>
</evidence>
<feature type="compositionally biased region" description="Basic and acidic residues" evidence="13">
    <location>
        <begin position="196"/>
        <end position="240"/>
    </location>
</feature>
<protein>
    <recommendedName>
        <fullName evidence="14">Protein kinase domain-containing protein</fullName>
    </recommendedName>
</protein>
<dbReference type="InterPro" id="IPR000719">
    <property type="entry name" value="Prot_kinase_dom"/>
</dbReference>
<dbReference type="PANTHER" id="PTHR24056:SF453">
    <property type="entry name" value="PROTEIN KINASE DOMAIN-CONTAINING PROTEIN"/>
    <property type="match status" value="1"/>
</dbReference>
<dbReference type="PROSITE" id="PS50011">
    <property type="entry name" value="PROTEIN_KINASE_DOM"/>
    <property type="match status" value="1"/>
</dbReference>
<keyword evidence="6" id="KW-0418">Kinase</keyword>
<keyword evidence="7 12" id="KW-0067">ATP-binding</keyword>
<dbReference type="Pfam" id="PF17137">
    <property type="entry name" value="DUF5110"/>
    <property type="match status" value="2"/>
</dbReference>
<dbReference type="FunFam" id="3.30.200.20:FF:000272">
    <property type="entry name" value="Cyclin-dependent kinase C-2"/>
    <property type="match status" value="1"/>
</dbReference>
<dbReference type="Gene3D" id="2.60.40.1760">
    <property type="entry name" value="glycosyl hydrolase (family 31)"/>
    <property type="match status" value="1"/>
</dbReference>
<evidence type="ECO:0000256" key="11">
    <source>
        <dbReference type="ARBA" id="ARBA00065301"/>
    </source>
</evidence>
<dbReference type="InterPro" id="IPR013780">
    <property type="entry name" value="Glyco_hydro_b"/>
</dbReference>
<dbReference type="Gene3D" id="2.60.40.1180">
    <property type="entry name" value="Golgi alpha-mannosidase II"/>
    <property type="match status" value="2"/>
</dbReference>
<dbReference type="Proteomes" id="UP000712281">
    <property type="component" value="Unassembled WGS sequence"/>
</dbReference>
<feature type="region of interest" description="Disordered" evidence="13">
    <location>
        <begin position="191"/>
        <end position="240"/>
    </location>
</feature>
<keyword evidence="2" id="KW-0723">Serine/threonine-protein kinase</keyword>
<dbReference type="GO" id="GO:0032968">
    <property type="term" value="P:positive regulation of transcription elongation by RNA polymerase II"/>
    <property type="evidence" value="ECO:0007669"/>
    <property type="project" value="TreeGrafter"/>
</dbReference>
<evidence type="ECO:0000256" key="10">
    <source>
        <dbReference type="ARBA" id="ARBA00049280"/>
    </source>
</evidence>
<evidence type="ECO:0000256" key="6">
    <source>
        <dbReference type="ARBA" id="ARBA00022777"/>
    </source>
</evidence>
<dbReference type="GO" id="GO:0000307">
    <property type="term" value="C:cyclin-dependent protein kinase holoenzyme complex"/>
    <property type="evidence" value="ECO:0007669"/>
    <property type="project" value="TreeGrafter"/>
</dbReference>
<evidence type="ECO:0000256" key="4">
    <source>
        <dbReference type="ARBA" id="ARBA00022679"/>
    </source>
</evidence>
<dbReference type="InterPro" id="IPR017441">
    <property type="entry name" value="Protein_kinase_ATP_BS"/>
</dbReference>
<organism evidence="15 16">
    <name type="scientific">Brassica cretica</name>
    <name type="common">Mustard</name>
    <dbReference type="NCBI Taxonomy" id="69181"/>
    <lineage>
        <taxon>Eukaryota</taxon>
        <taxon>Viridiplantae</taxon>
        <taxon>Streptophyta</taxon>
        <taxon>Embryophyta</taxon>
        <taxon>Tracheophyta</taxon>
        <taxon>Spermatophyta</taxon>
        <taxon>Magnoliopsida</taxon>
        <taxon>eudicotyledons</taxon>
        <taxon>Gunneridae</taxon>
        <taxon>Pentapetalae</taxon>
        <taxon>rosids</taxon>
        <taxon>malvids</taxon>
        <taxon>Brassicales</taxon>
        <taxon>Brassicaceae</taxon>
        <taxon>Brassiceae</taxon>
        <taxon>Brassica</taxon>
    </lineage>
</organism>
<evidence type="ECO:0000313" key="15">
    <source>
        <dbReference type="EMBL" id="KAF2540486.1"/>
    </source>
</evidence>
<dbReference type="Gene3D" id="3.30.200.20">
    <property type="entry name" value="Phosphorylase Kinase, domain 1"/>
    <property type="match status" value="1"/>
</dbReference>
<comment type="catalytic activity">
    <reaction evidence="10">
        <text>[DNA-directed RNA polymerase] + ATP = phospho-[DNA-directed RNA polymerase] + ADP + H(+)</text>
        <dbReference type="Rhea" id="RHEA:10216"/>
        <dbReference type="Rhea" id="RHEA-COMP:11321"/>
        <dbReference type="Rhea" id="RHEA-COMP:11322"/>
        <dbReference type="ChEBI" id="CHEBI:15378"/>
        <dbReference type="ChEBI" id="CHEBI:30616"/>
        <dbReference type="ChEBI" id="CHEBI:43176"/>
        <dbReference type="ChEBI" id="CHEBI:68546"/>
        <dbReference type="ChEBI" id="CHEBI:456216"/>
        <dbReference type="EC" id="2.7.11.23"/>
    </reaction>
</comment>
<feature type="domain" description="Protein kinase" evidence="14">
    <location>
        <begin position="794"/>
        <end position="1080"/>
    </location>
</feature>
<comment type="subunit">
    <text evidence="11">Interacts with CYCT1-3.</text>
</comment>
<dbReference type="PROSITE" id="PS00108">
    <property type="entry name" value="PROTEIN_KINASE_ST"/>
    <property type="match status" value="1"/>
</dbReference>
<accession>A0A8S9G7L1</accession>
<dbReference type="SUPFAM" id="SSF56112">
    <property type="entry name" value="Protein kinase-like (PK-like)"/>
    <property type="match status" value="1"/>
</dbReference>
<reference evidence="15" key="1">
    <citation type="submission" date="2019-12" db="EMBL/GenBank/DDBJ databases">
        <title>Genome sequencing and annotation of Brassica cretica.</title>
        <authorList>
            <person name="Studholme D.J."/>
            <person name="Sarris P.F."/>
        </authorList>
    </citation>
    <scope>NUCLEOTIDE SEQUENCE</scope>
    <source>
        <strain evidence="15">PFS-001/15</strain>
        <tissue evidence="15">Leaf</tissue>
    </source>
</reference>
<dbReference type="PROSITE" id="PS00107">
    <property type="entry name" value="PROTEIN_KINASE_ATP"/>
    <property type="match status" value="1"/>
</dbReference>
<proteinExistence type="inferred from homology"/>
<dbReference type="InterPro" id="IPR011013">
    <property type="entry name" value="Gal_mutarotase_sf_dom"/>
</dbReference>
<evidence type="ECO:0000256" key="8">
    <source>
        <dbReference type="ARBA" id="ARBA00047811"/>
    </source>
</evidence>
<dbReference type="GO" id="GO:0009615">
    <property type="term" value="P:response to virus"/>
    <property type="evidence" value="ECO:0007669"/>
    <property type="project" value="UniProtKB-ARBA"/>
</dbReference>
<dbReference type="EMBL" id="QGKW02002005">
    <property type="protein sequence ID" value="KAF2540486.1"/>
    <property type="molecule type" value="Genomic_DNA"/>
</dbReference>
<dbReference type="GO" id="GO:0008353">
    <property type="term" value="F:RNA polymerase II CTD heptapeptide repeat kinase activity"/>
    <property type="evidence" value="ECO:0007669"/>
    <property type="project" value="UniProtKB-EC"/>
</dbReference>
<feature type="binding site" evidence="12">
    <location>
        <position position="823"/>
    </location>
    <ligand>
        <name>ATP</name>
        <dbReference type="ChEBI" id="CHEBI:30616"/>
    </ligand>
</feature>
<evidence type="ECO:0000256" key="9">
    <source>
        <dbReference type="ARBA" id="ARBA00048367"/>
    </source>
</evidence>
<dbReference type="InterPro" id="IPR033403">
    <property type="entry name" value="DUF5110"/>
</dbReference>
<dbReference type="InterPro" id="IPR050108">
    <property type="entry name" value="CDK"/>
</dbReference>
<dbReference type="InterPro" id="IPR011009">
    <property type="entry name" value="Kinase-like_dom_sf"/>
</dbReference>
<gene>
    <name evidence="15" type="ORF">F2Q68_00031788</name>
</gene>
<dbReference type="GO" id="GO:0005524">
    <property type="term" value="F:ATP binding"/>
    <property type="evidence" value="ECO:0007669"/>
    <property type="project" value="UniProtKB-UniRule"/>
</dbReference>
<dbReference type="SMART" id="SM00220">
    <property type="entry name" value="S_TKc"/>
    <property type="match status" value="1"/>
</dbReference>
<evidence type="ECO:0000256" key="13">
    <source>
        <dbReference type="SAM" id="MobiDB-lite"/>
    </source>
</evidence>
<dbReference type="GO" id="GO:0005634">
    <property type="term" value="C:nucleus"/>
    <property type="evidence" value="ECO:0007669"/>
    <property type="project" value="TreeGrafter"/>
</dbReference>
<dbReference type="AlphaFoldDB" id="A0A8S9G7L1"/>
<sequence length="1080" mass="122942">MAAVVSDLAVSFHCSQRFRLLIWVYGYIHKVHVVLSPDAKQAGTLFEAEHRSTFYFPYWNFPPARWVSILVPMIMRRWDPGKLRSTMGQFLRIQREIVLRRNLFDLLRNFQKNRKTEIDGYWGSRRSGNRISLLNFWTLNGQSLDLRGRISGLFKPVLDLITRGSSEYRQRSQSNGYWNCAKVSERVKKRSYSNRGDYRRDEGRSGYRNSRYEPSRGYAQEDRNRFARGSRRETSQLRDVMEEDHEEGEFQNKMELTLPQIVSYVVILDSIRMEDGVDLGNKMLEEGINGLREDVMVLDDNDKHVNMSGKGKKENDDDKFLNITDDLMYQYIIGKQLWSSVVKEEGKNIVKMTISGDNSETIGIAPTEMIFEPILEDAVFRFDCSVEHRKAAFPSVSFKNIKDREVSVISHNVPAYTPTCVCLEEKQVVTFEFPPGTSFYGTGEVGGELERTGKRVFTWNTDAWGYGPGTTPLYQSHPWVLVVLPTGETLGVLADTTQKCEGSHELHHIMPKGTWLRFDFEDSHPDLPTLYLQGGSIISVAPPHLHVGEFTLSDDLTLLVSLDENGKAEGLLFEDDGDGYGYTKGKFLITNYIAEKHSSIVTVKDLPTLYLQGGSIIALGPPHLHVGESSLSDDLTLLVSLDENGKAVGLLFEDDGDGYGYTEGRYLITHYIAERQSSVVTVKILKTEGEWERPKRRIHVQLLLGGGAMLDAWGMDGETIQIKMPSESEVSALISTSNERFALHMGFLSEGERRRGRSQIRFVGGGERMAIADFGQLNMEEPPPFWGSRGVDCFEKLEQVGEGTYGQVYMAREIKTGEIVALKKIRMDNEREGFPITAIREIKILKKLDHPNVIHLKEIVTSPGRDRDDQGKPDNNKYKGGIYMVFEYMDHDLTGLSDRSTQGFTVPQIKCYMKQLLTGLHYCHIKKVLHRDIKGSNLLIDNEGNLKLADFGLARSYSHDHDGNLTNRVITLWYRPPELLLGATKYGPAIDMWSVGCIFAELLNGKPILPGKTETEQLTKIYELCGSPDENNWPGVSKMPWFDQLKSPRPLRRRLREIYRNFDRHALELLERMLVLDPSQ</sequence>
<evidence type="ECO:0000256" key="7">
    <source>
        <dbReference type="ARBA" id="ARBA00022840"/>
    </source>
</evidence>
<dbReference type="CDD" id="cd07840">
    <property type="entry name" value="STKc_CDK9_like"/>
    <property type="match status" value="1"/>
</dbReference>
<keyword evidence="5 12" id="KW-0547">Nucleotide-binding</keyword>
<dbReference type="Pfam" id="PF00069">
    <property type="entry name" value="Pkinase"/>
    <property type="match status" value="1"/>
</dbReference>
<evidence type="ECO:0000256" key="5">
    <source>
        <dbReference type="ARBA" id="ARBA00022741"/>
    </source>
</evidence>
<evidence type="ECO:0000313" key="16">
    <source>
        <dbReference type="Proteomes" id="UP000712281"/>
    </source>
</evidence>
<comment type="caution">
    <text evidence="15">The sequence shown here is derived from an EMBL/GenBank/DDBJ whole genome shotgun (WGS) entry which is preliminary data.</text>
</comment>
<dbReference type="SUPFAM" id="SSF74650">
    <property type="entry name" value="Galactose mutarotase-like"/>
    <property type="match status" value="1"/>
</dbReference>
<comment type="catalytic activity">
    <reaction evidence="8">
        <text>L-threonyl-[protein] + ATP = O-phospho-L-threonyl-[protein] + ADP + H(+)</text>
        <dbReference type="Rhea" id="RHEA:46608"/>
        <dbReference type="Rhea" id="RHEA-COMP:11060"/>
        <dbReference type="Rhea" id="RHEA-COMP:11605"/>
        <dbReference type="ChEBI" id="CHEBI:15378"/>
        <dbReference type="ChEBI" id="CHEBI:30013"/>
        <dbReference type="ChEBI" id="CHEBI:30616"/>
        <dbReference type="ChEBI" id="CHEBI:61977"/>
        <dbReference type="ChEBI" id="CHEBI:456216"/>
        <dbReference type="EC" id="2.7.11.22"/>
    </reaction>
</comment>
<evidence type="ECO:0000256" key="2">
    <source>
        <dbReference type="ARBA" id="ARBA00022527"/>
    </source>
</evidence>
<dbReference type="GO" id="GO:0030246">
    <property type="term" value="F:carbohydrate binding"/>
    <property type="evidence" value="ECO:0007669"/>
    <property type="project" value="InterPro"/>
</dbReference>
<comment type="similarity">
    <text evidence="1">Belongs to the protein kinase superfamily. CMGC Ser/Thr protein kinase family. CDC2/CDKX subfamily.</text>
</comment>
<keyword evidence="4" id="KW-0808">Transferase</keyword>
<evidence type="ECO:0000259" key="14">
    <source>
        <dbReference type="PROSITE" id="PS50011"/>
    </source>
</evidence>
<dbReference type="GO" id="GO:0004693">
    <property type="term" value="F:cyclin-dependent protein serine/threonine kinase activity"/>
    <property type="evidence" value="ECO:0007669"/>
    <property type="project" value="UniProtKB-EC"/>
</dbReference>
<dbReference type="InterPro" id="IPR025887">
    <property type="entry name" value="Glyco_hydro_31_N_dom"/>
</dbReference>
<feature type="non-terminal residue" evidence="15">
    <location>
        <position position="1"/>
    </location>
</feature>
<dbReference type="PANTHER" id="PTHR24056">
    <property type="entry name" value="CELL DIVISION PROTEIN KINASE"/>
    <property type="match status" value="1"/>
</dbReference>
<evidence type="ECO:0000256" key="3">
    <source>
        <dbReference type="ARBA" id="ARBA00022553"/>
    </source>
</evidence>